<organism evidence="2 3">
    <name type="scientific">Candidatus Thiopontia autotrophica</name>
    <dbReference type="NCBI Taxonomy" id="2841688"/>
    <lineage>
        <taxon>Bacteria</taxon>
        <taxon>Pseudomonadati</taxon>
        <taxon>Pseudomonadota</taxon>
        <taxon>Gammaproteobacteria</taxon>
        <taxon>Candidatus Thiopontia</taxon>
    </lineage>
</organism>
<evidence type="ECO:0000313" key="3">
    <source>
        <dbReference type="Proteomes" id="UP000654401"/>
    </source>
</evidence>
<feature type="chain" id="PRO_5035300582" evidence="1">
    <location>
        <begin position="26"/>
        <end position="190"/>
    </location>
</feature>
<evidence type="ECO:0000313" key="2">
    <source>
        <dbReference type="EMBL" id="MBC8519726.1"/>
    </source>
</evidence>
<reference evidence="2 3" key="1">
    <citation type="submission" date="2020-08" db="EMBL/GenBank/DDBJ databases">
        <title>Bridging the membrane lipid divide: bacteria of the FCB group superphylum have the potential to synthesize archaeal ether lipids.</title>
        <authorList>
            <person name="Villanueva L."/>
            <person name="Von Meijenfeldt F.A.B."/>
            <person name="Westbye A.B."/>
            <person name="Yadav S."/>
            <person name="Hopmans E.C."/>
            <person name="Dutilh B.E."/>
            <person name="Sinninghe Damste J.S."/>
        </authorList>
    </citation>
    <scope>NUCLEOTIDE SEQUENCE [LARGE SCALE GENOMIC DNA]</scope>
    <source>
        <strain evidence="2">NIOZ-UU100</strain>
    </source>
</reference>
<name>A0A8J6PAY9_9GAMM</name>
<dbReference type="AlphaFoldDB" id="A0A8J6PAY9"/>
<protein>
    <submittedName>
        <fullName evidence="2">DUF4390 domain-containing protein</fullName>
    </submittedName>
</protein>
<gene>
    <name evidence="2" type="ORF">H8D24_04880</name>
</gene>
<sequence>MHNKLSPFTLLLAIALLWTSLSANGEIVITHPEIRETADHYMVNAEFSYMLGEEIIDALQNGIPITFVAEYVVEEITPFWSKNNTVTKGEHRFILSYHGFSGRYYLISLKNNSHGTYGTIEKAIERMTMRHDALIIDKSLLSDKGKYQVKIRSSIDSSKLPGMIRPYVYTPYLWPEWKLDSGWHTILIER</sequence>
<dbReference type="InterPro" id="IPR025500">
    <property type="entry name" value="DUF4390"/>
</dbReference>
<proteinExistence type="predicted"/>
<comment type="caution">
    <text evidence="2">The sequence shown here is derived from an EMBL/GenBank/DDBJ whole genome shotgun (WGS) entry which is preliminary data.</text>
</comment>
<feature type="signal peptide" evidence="1">
    <location>
        <begin position="1"/>
        <end position="25"/>
    </location>
</feature>
<dbReference type="Pfam" id="PF14334">
    <property type="entry name" value="DUF4390"/>
    <property type="match status" value="1"/>
</dbReference>
<dbReference type="Proteomes" id="UP000654401">
    <property type="component" value="Unassembled WGS sequence"/>
</dbReference>
<evidence type="ECO:0000256" key="1">
    <source>
        <dbReference type="SAM" id="SignalP"/>
    </source>
</evidence>
<keyword evidence="1" id="KW-0732">Signal</keyword>
<accession>A0A8J6PAY9</accession>
<dbReference type="EMBL" id="JACNFK010000026">
    <property type="protein sequence ID" value="MBC8519726.1"/>
    <property type="molecule type" value="Genomic_DNA"/>
</dbReference>